<dbReference type="GO" id="GO:0000166">
    <property type="term" value="F:nucleotide binding"/>
    <property type="evidence" value="ECO:0007669"/>
    <property type="project" value="InterPro"/>
</dbReference>
<dbReference type="OrthoDB" id="179913at2"/>
<dbReference type="SUPFAM" id="SSF55347">
    <property type="entry name" value="Glyceraldehyde-3-phosphate dehydrogenase-like, C-terminal domain"/>
    <property type="match status" value="1"/>
</dbReference>
<dbReference type="GO" id="GO:0016491">
    <property type="term" value="F:oxidoreductase activity"/>
    <property type="evidence" value="ECO:0007669"/>
    <property type="project" value="UniProtKB-KW"/>
</dbReference>
<accession>Q1AYM4</accession>
<evidence type="ECO:0000313" key="5">
    <source>
        <dbReference type="EMBL" id="ABG03504.1"/>
    </source>
</evidence>
<evidence type="ECO:0000259" key="4">
    <source>
        <dbReference type="Pfam" id="PF22725"/>
    </source>
</evidence>
<dbReference type="EMBL" id="CP000386">
    <property type="protein sequence ID" value="ABG03504.1"/>
    <property type="molecule type" value="Genomic_DNA"/>
</dbReference>
<reference evidence="5 6" key="1">
    <citation type="submission" date="2006-06" db="EMBL/GenBank/DDBJ databases">
        <title>Complete sequence of Rubrobacter xylanophilus DSM 9941.</title>
        <authorList>
            <consortium name="US DOE Joint Genome Institute"/>
            <person name="Copeland A."/>
            <person name="Lucas S."/>
            <person name="Lapidus A."/>
            <person name="Barry K."/>
            <person name="Detter J.C."/>
            <person name="Glavina del Rio T."/>
            <person name="Hammon N."/>
            <person name="Israni S."/>
            <person name="Dalin E."/>
            <person name="Tice H."/>
            <person name="Pitluck S."/>
            <person name="Munk A.C."/>
            <person name="Brettin T."/>
            <person name="Bruce D."/>
            <person name="Han C."/>
            <person name="Tapia R."/>
            <person name="Gilna P."/>
            <person name="Schmutz J."/>
            <person name="Larimer F."/>
            <person name="Land M."/>
            <person name="Hauser L."/>
            <person name="Kyrpides N."/>
            <person name="Lykidis A."/>
            <person name="da Costa M.S."/>
            <person name="Rainey F.A."/>
            <person name="Empadinhas N."/>
            <person name="Jolivet E."/>
            <person name="Battista J.R."/>
            <person name="Richardson P."/>
        </authorList>
    </citation>
    <scope>NUCLEOTIDE SEQUENCE [LARGE SCALE GENOMIC DNA]</scope>
    <source>
        <strain evidence="6">DSM 9941 / NBRC 16129 / PRD-1</strain>
    </source>
</reference>
<dbReference type="PANTHER" id="PTHR43708">
    <property type="entry name" value="CONSERVED EXPRESSED OXIDOREDUCTASE (EUROFUNG)"/>
    <property type="match status" value="1"/>
</dbReference>
<dbReference type="RefSeq" id="WP_011563522.1">
    <property type="nucleotide sequence ID" value="NC_008148.1"/>
</dbReference>
<dbReference type="Gene3D" id="3.40.50.720">
    <property type="entry name" value="NAD(P)-binding Rossmann-like Domain"/>
    <property type="match status" value="1"/>
</dbReference>
<organism evidence="5 6">
    <name type="scientific">Rubrobacter xylanophilus (strain DSM 9941 / JCM 11954 / NBRC 16129 / PRD-1)</name>
    <dbReference type="NCBI Taxonomy" id="266117"/>
    <lineage>
        <taxon>Bacteria</taxon>
        <taxon>Bacillati</taxon>
        <taxon>Actinomycetota</taxon>
        <taxon>Rubrobacteria</taxon>
        <taxon>Rubrobacterales</taxon>
        <taxon>Rubrobacteraceae</taxon>
        <taxon>Rubrobacter</taxon>
    </lineage>
</organism>
<keyword evidence="2" id="KW-0560">Oxidoreductase</keyword>
<dbReference type="Proteomes" id="UP000006637">
    <property type="component" value="Chromosome"/>
</dbReference>
<dbReference type="SUPFAM" id="SSF51735">
    <property type="entry name" value="NAD(P)-binding Rossmann-fold domains"/>
    <property type="match status" value="1"/>
</dbReference>
<gene>
    <name evidence="5" type="ordered locus">Rxyl_0530</name>
</gene>
<dbReference type="eggNOG" id="COG0673">
    <property type="taxonomic scope" value="Bacteria"/>
</dbReference>
<dbReference type="Pfam" id="PF22725">
    <property type="entry name" value="GFO_IDH_MocA_C3"/>
    <property type="match status" value="1"/>
</dbReference>
<dbReference type="KEGG" id="rxy:Rxyl_0530"/>
<dbReference type="InterPro" id="IPR051317">
    <property type="entry name" value="Gfo/Idh/MocA_oxidoreduct"/>
</dbReference>
<dbReference type="Gene3D" id="3.30.360.10">
    <property type="entry name" value="Dihydrodipicolinate Reductase, domain 2"/>
    <property type="match status" value="1"/>
</dbReference>
<sequence>MAGIDLDLKHLPELGSKTDYRIGAIGAGFIMRDVQLAAYDEAGFDVVAIASRTPEHARSCAERWGIGRVYETWRELLDDPEVEILDIAYPPDRQLGIVREAVEHADHIKGILAQKPLATTLEDAAEIVRLCEEAGVVLGVNQNMRYDQSMRALKTLLDRGYLGEPVVAQIVMHARPHWQDFLRGLDRLAMLNMSIHHLDIFRFLFGDPERILASVREDPSIGFEHADGMAFYILEYAGGLRAVSIDNCFTWTDHGIEWRVEGTEGVARGTIGWPDYPEGSPSTVDFTTKRQPGYWFLPRWEERWFPQAFIGTMGQLMRALEEGSEPEISGRDNLRTMALVEAAYRSVAEGRAVRLDEVGTKEATGGSA</sequence>
<dbReference type="HOGENOM" id="CLU_023194_14_0_11"/>
<protein>
    <submittedName>
        <fullName evidence="5">Oxidoreductase-like protein</fullName>
    </submittedName>
</protein>
<dbReference type="STRING" id="266117.Rxyl_0530"/>
<comment type="similarity">
    <text evidence="1">Belongs to the Gfo/Idh/MocA family.</text>
</comment>
<dbReference type="InterPro" id="IPR000683">
    <property type="entry name" value="Gfo/Idh/MocA-like_OxRdtase_N"/>
</dbReference>
<dbReference type="InterPro" id="IPR036291">
    <property type="entry name" value="NAD(P)-bd_dom_sf"/>
</dbReference>
<evidence type="ECO:0000259" key="3">
    <source>
        <dbReference type="Pfam" id="PF01408"/>
    </source>
</evidence>
<dbReference type="PhylomeDB" id="Q1AYM4"/>
<name>Q1AYM4_RUBXD</name>
<evidence type="ECO:0000256" key="2">
    <source>
        <dbReference type="ARBA" id="ARBA00023002"/>
    </source>
</evidence>
<evidence type="ECO:0000313" key="6">
    <source>
        <dbReference type="Proteomes" id="UP000006637"/>
    </source>
</evidence>
<dbReference type="AlphaFoldDB" id="Q1AYM4"/>
<dbReference type="InterPro" id="IPR055170">
    <property type="entry name" value="GFO_IDH_MocA-like_dom"/>
</dbReference>
<proteinExistence type="inferred from homology"/>
<feature type="domain" description="GFO/IDH/MocA-like oxidoreductase" evidence="4">
    <location>
        <begin position="150"/>
        <end position="267"/>
    </location>
</feature>
<keyword evidence="6" id="KW-1185">Reference proteome</keyword>
<dbReference type="Pfam" id="PF01408">
    <property type="entry name" value="GFO_IDH_MocA"/>
    <property type="match status" value="1"/>
</dbReference>
<evidence type="ECO:0000256" key="1">
    <source>
        <dbReference type="ARBA" id="ARBA00010928"/>
    </source>
</evidence>
<dbReference type="PANTHER" id="PTHR43708:SF5">
    <property type="entry name" value="CONSERVED EXPRESSED OXIDOREDUCTASE (EUROFUNG)-RELATED"/>
    <property type="match status" value="1"/>
</dbReference>
<feature type="domain" description="Gfo/Idh/MocA-like oxidoreductase N-terminal" evidence="3">
    <location>
        <begin position="21"/>
        <end position="141"/>
    </location>
</feature>